<dbReference type="Proteomes" id="UP000663505">
    <property type="component" value="Chromosome"/>
</dbReference>
<evidence type="ECO:0000256" key="1">
    <source>
        <dbReference type="ARBA" id="ARBA00008791"/>
    </source>
</evidence>
<dbReference type="InterPro" id="IPR014729">
    <property type="entry name" value="Rossmann-like_a/b/a_fold"/>
</dbReference>
<sequence length="141" mass="15667">MSQRFLVPIDGSVHSTKAVETAIELIQSLRQKPFVTLLHVNHTPPIIDNYDVNIDIEEVVKREGQKILRPASERLKAMGIRFEAISLKGEPVNQICALAKKGDYDMVIMGSRGLGRVSELVLGSVSRQVIQHVQCPVLITK</sequence>
<dbReference type="InterPro" id="IPR006015">
    <property type="entry name" value="Universal_stress_UspA"/>
</dbReference>
<dbReference type="Pfam" id="PF00582">
    <property type="entry name" value="Usp"/>
    <property type="match status" value="1"/>
</dbReference>
<dbReference type="KEGG" id="afx:JZ786_18325"/>
<dbReference type="RefSeq" id="WP_206655786.1">
    <property type="nucleotide sequence ID" value="NZ_CP071182.1"/>
</dbReference>
<protein>
    <submittedName>
        <fullName evidence="3">Universal stress protein</fullName>
    </submittedName>
</protein>
<dbReference type="PANTHER" id="PTHR46268:SF25">
    <property type="entry name" value="USPA DOMAIN PROTEIN"/>
    <property type="match status" value="1"/>
</dbReference>
<reference evidence="3 4" key="1">
    <citation type="submission" date="2021-02" db="EMBL/GenBank/DDBJ databases">
        <title>Alicyclobacillus curvatus sp. nov. and Alicyclobacillus mengziensis sp. nov., two acidophilic bacteria isolated from acid mine drainage.</title>
        <authorList>
            <person name="Huang Y."/>
        </authorList>
    </citation>
    <scope>NUCLEOTIDE SEQUENCE [LARGE SCALE GENOMIC DNA]</scope>
    <source>
        <strain evidence="3 4">S30H14</strain>
    </source>
</reference>
<dbReference type="Gene3D" id="3.40.50.620">
    <property type="entry name" value="HUPs"/>
    <property type="match status" value="1"/>
</dbReference>
<dbReference type="PANTHER" id="PTHR46268">
    <property type="entry name" value="STRESS RESPONSE PROTEIN NHAX"/>
    <property type="match status" value="1"/>
</dbReference>
<dbReference type="SUPFAM" id="SSF52402">
    <property type="entry name" value="Adenine nucleotide alpha hydrolases-like"/>
    <property type="match status" value="1"/>
</dbReference>
<dbReference type="AlphaFoldDB" id="A0A9X7VX21"/>
<keyword evidence="4" id="KW-1185">Reference proteome</keyword>
<dbReference type="CDD" id="cd00293">
    <property type="entry name" value="USP-like"/>
    <property type="match status" value="1"/>
</dbReference>
<dbReference type="InterPro" id="IPR006016">
    <property type="entry name" value="UspA"/>
</dbReference>
<comment type="similarity">
    <text evidence="1">Belongs to the universal stress protein A family.</text>
</comment>
<feature type="domain" description="UspA" evidence="2">
    <location>
        <begin position="1"/>
        <end position="141"/>
    </location>
</feature>
<proteinExistence type="inferred from homology"/>
<gene>
    <name evidence="3" type="ORF">JZ786_18325</name>
</gene>
<evidence type="ECO:0000313" key="4">
    <source>
        <dbReference type="Proteomes" id="UP000663505"/>
    </source>
</evidence>
<evidence type="ECO:0000313" key="3">
    <source>
        <dbReference type="EMBL" id="QSO46417.1"/>
    </source>
</evidence>
<accession>A0A9X7VX21</accession>
<dbReference type="EMBL" id="CP071182">
    <property type="protein sequence ID" value="QSO46417.1"/>
    <property type="molecule type" value="Genomic_DNA"/>
</dbReference>
<organism evidence="3 4">
    <name type="scientific">Alicyclobacillus mengziensis</name>
    <dbReference type="NCBI Taxonomy" id="2931921"/>
    <lineage>
        <taxon>Bacteria</taxon>
        <taxon>Bacillati</taxon>
        <taxon>Bacillota</taxon>
        <taxon>Bacilli</taxon>
        <taxon>Bacillales</taxon>
        <taxon>Alicyclobacillaceae</taxon>
        <taxon>Alicyclobacillus</taxon>
    </lineage>
</organism>
<evidence type="ECO:0000259" key="2">
    <source>
        <dbReference type="Pfam" id="PF00582"/>
    </source>
</evidence>
<dbReference type="PRINTS" id="PR01438">
    <property type="entry name" value="UNVRSLSTRESS"/>
</dbReference>
<name>A0A9X7VX21_9BACL</name>